<evidence type="ECO:0000313" key="2">
    <source>
        <dbReference type="EMBL" id="KAK4172753.1"/>
    </source>
</evidence>
<reference evidence="2" key="2">
    <citation type="submission" date="2023-05" db="EMBL/GenBank/DDBJ databases">
        <authorList>
            <consortium name="Lawrence Berkeley National Laboratory"/>
            <person name="Steindorff A."/>
            <person name="Hensen N."/>
            <person name="Bonometti L."/>
            <person name="Westerberg I."/>
            <person name="Brannstrom I.O."/>
            <person name="Guillou S."/>
            <person name="Cros-Aarteil S."/>
            <person name="Calhoun S."/>
            <person name="Haridas S."/>
            <person name="Kuo A."/>
            <person name="Mondo S."/>
            <person name="Pangilinan J."/>
            <person name="Riley R."/>
            <person name="Labutti K."/>
            <person name="Andreopoulos B."/>
            <person name="Lipzen A."/>
            <person name="Chen C."/>
            <person name="Yanf M."/>
            <person name="Daum C."/>
            <person name="Ng V."/>
            <person name="Clum A."/>
            <person name="Ohm R."/>
            <person name="Martin F."/>
            <person name="Silar P."/>
            <person name="Natvig D."/>
            <person name="Lalanne C."/>
            <person name="Gautier V."/>
            <person name="Ament-Velasquez S.L."/>
            <person name="Kruys A."/>
            <person name="Hutchinson M.I."/>
            <person name="Powell A.J."/>
            <person name="Barry K."/>
            <person name="Miller A.N."/>
            <person name="Grigoriev I.V."/>
            <person name="Debuchy R."/>
            <person name="Gladieux P."/>
            <person name="Thoren M.H."/>
            <person name="Johannesson H."/>
        </authorList>
    </citation>
    <scope>NUCLEOTIDE SEQUENCE</scope>
    <source>
        <strain evidence="2">CBS 892.96</strain>
    </source>
</reference>
<evidence type="ECO:0000313" key="3">
    <source>
        <dbReference type="Proteomes" id="UP001302321"/>
    </source>
</evidence>
<protein>
    <submittedName>
        <fullName evidence="2">Uncharacterized protein</fullName>
    </submittedName>
</protein>
<feature type="compositionally biased region" description="Polar residues" evidence="1">
    <location>
        <begin position="39"/>
        <end position="55"/>
    </location>
</feature>
<dbReference type="AlphaFoldDB" id="A0AAN6W0R1"/>
<accession>A0AAN6W0R1</accession>
<reference evidence="2" key="1">
    <citation type="journal article" date="2023" name="Mol. Phylogenet. Evol.">
        <title>Genome-scale phylogeny and comparative genomics of the fungal order Sordariales.</title>
        <authorList>
            <person name="Hensen N."/>
            <person name="Bonometti L."/>
            <person name="Westerberg I."/>
            <person name="Brannstrom I.O."/>
            <person name="Guillou S."/>
            <person name="Cros-Aarteil S."/>
            <person name="Calhoun S."/>
            <person name="Haridas S."/>
            <person name="Kuo A."/>
            <person name="Mondo S."/>
            <person name="Pangilinan J."/>
            <person name="Riley R."/>
            <person name="LaButti K."/>
            <person name="Andreopoulos B."/>
            <person name="Lipzen A."/>
            <person name="Chen C."/>
            <person name="Yan M."/>
            <person name="Daum C."/>
            <person name="Ng V."/>
            <person name="Clum A."/>
            <person name="Steindorff A."/>
            <person name="Ohm R.A."/>
            <person name="Martin F."/>
            <person name="Silar P."/>
            <person name="Natvig D.O."/>
            <person name="Lalanne C."/>
            <person name="Gautier V."/>
            <person name="Ament-Velasquez S.L."/>
            <person name="Kruys A."/>
            <person name="Hutchinson M.I."/>
            <person name="Powell A.J."/>
            <person name="Barry K."/>
            <person name="Miller A.N."/>
            <person name="Grigoriev I.V."/>
            <person name="Debuchy R."/>
            <person name="Gladieux P."/>
            <person name="Hiltunen Thoren M."/>
            <person name="Johannesson H."/>
        </authorList>
    </citation>
    <scope>NUCLEOTIDE SEQUENCE</scope>
    <source>
        <strain evidence="2">CBS 892.96</strain>
    </source>
</reference>
<gene>
    <name evidence="2" type="ORF">QBC36DRAFT_69793</name>
</gene>
<dbReference type="EMBL" id="MU866396">
    <property type="protein sequence ID" value="KAK4172753.1"/>
    <property type="molecule type" value="Genomic_DNA"/>
</dbReference>
<proteinExistence type="predicted"/>
<sequence length="99" mass="10719">MTVNDTSMGMKLEPSTQELDESNAAILDALKRAPEPGTALQTAGANSGTGTTLDAQQEDHRTQPWHSLMDEIERENILNPPGNDWFSCELGFHAHSLAG</sequence>
<comment type="caution">
    <text evidence="2">The sequence shown here is derived from an EMBL/GenBank/DDBJ whole genome shotgun (WGS) entry which is preliminary data.</text>
</comment>
<feature type="region of interest" description="Disordered" evidence="1">
    <location>
        <begin position="36"/>
        <end position="62"/>
    </location>
</feature>
<evidence type="ECO:0000256" key="1">
    <source>
        <dbReference type="SAM" id="MobiDB-lite"/>
    </source>
</evidence>
<dbReference type="Proteomes" id="UP001302321">
    <property type="component" value="Unassembled WGS sequence"/>
</dbReference>
<keyword evidence="3" id="KW-1185">Reference proteome</keyword>
<organism evidence="2 3">
    <name type="scientific">Triangularia setosa</name>
    <dbReference type="NCBI Taxonomy" id="2587417"/>
    <lineage>
        <taxon>Eukaryota</taxon>
        <taxon>Fungi</taxon>
        <taxon>Dikarya</taxon>
        <taxon>Ascomycota</taxon>
        <taxon>Pezizomycotina</taxon>
        <taxon>Sordariomycetes</taxon>
        <taxon>Sordariomycetidae</taxon>
        <taxon>Sordariales</taxon>
        <taxon>Podosporaceae</taxon>
        <taxon>Triangularia</taxon>
    </lineage>
</organism>
<name>A0AAN6W0R1_9PEZI</name>